<dbReference type="Pfam" id="PF10825">
    <property type="entry name" value="DUF2752"/>
    <property type="match status" value="1"/>
</dbReference>
<evidence type="ECO:0000313" key="2">
    <source>
        <dbReference type="EMBL" id="MVO10657.1"/>
    </source>
</evidence>
<accession>A0A6I4IUP5</accession>
<dbReference type="EMBL" id="WQLW01000014">
    <property type="protein sequence ID" value="MVO10657.1"/>
    <property type="molecule type" value="Genomic_DNA"/>
</dbReference>
<organism evidence="2 3">
    <name type="scientific">Flavobacterium profundi</name>
    <dbReference type="NCBI Taxonomy" id="1774945"/>
    <lineage>
        <taxon>Bacteria</taxon>
        <taxon>Pseudomonadati</taxon>
        <taxon>Bacteroidota</taxon>
        <taxon>Flavobacteriia</taxon>
        <taxon>Flavobacteriales</taxon>
        <taxon>Flavobacteriaceae</taxon>
        <taxon>Flavobacterium</taxon>
    </lineage>
</organism>
<keyword evidence="3" id="KW-1185">Reference proteome</keyword>
<evidence type="ECO:0000313" key="3">
    <source>
        <dbReference type="Proteomes" id="UP000431264"/>
    </source>
</evidence>
<proteinExistence type="predicted"/>
<keyword evidence="1" id="KW-1133">Transmembrane helix</keyword>
<feature type="transmembrane region" description="Helical" evidence="1">
    <location>
        <begin position="71"/>
        <end position="89"/>
    </location>
</feature>
<name>A0A6I4IUP5_9FLAO</name>
<feature type="transmembrane region" description="Helical" evidence="1">
    <location>
        <begin position="37"/>
        <end position="59"/>
    </location>
</feature>
<keyword evidence="1" id="KW-0472">Membrane</keyword>
<dbReference type="InterPro" id="IPR021215">
    <property type="entry name" value="DUF2752"/>
</dbReference>
<comment type="caution">
    <text evidence="2">The sequence shown here is derived from an EMBL/GenBank/DDBJ whole genome shotgun (WGS) entry which is preliminary data.</text>
</comment>
<dbReference type="Proteomes" id="UP000431264">
    <property type="component" value="Unassembled WGS sequence"/>
</dbReference>
<protein>
    <submittedName>
        <fullName evidence="2">DUF2752 domain-containing protein</fullName>
    </submittedName>
</protein>
<sequence>MTMEEYMLPCLSKTLFGVECLGCGTQRALVLLFQGDFIGAFKMYPAIYTTLLFFIFLFLHFVDKSRNYTKTIIAFAIINACVMVIAYYFKHFY</sequence>
<gene>
    <name evidence="2" type="ORF">GOQ30_15895</name>
</gene>
<evidence type="ECO:0000256" key="1">
    <source>
        <dbReference type="SAM" id="Phobius"/>
    </source>
</evidence>
<keyword evidence="1" id="KW-0812">Transmembrane</keyword>
<reference evidence="3" key="1">
    <citation type="submission" date="2019-05" db="EMBL/GenBank/DDBJ databases">
        <title>Flavobacterium profundi sp. nov., isolated from a deep-sea seamount.</title>
        <authorList>
            <person name="Zhang D.-C."/>
        </authorList>
    </citation>
    <scope>NUCLEOTIDE SEQUENCE [LARGE SCALE GENOMIC DNA]</scope>
    <source>
        <strain evidence="3">TP390</strain>
    </source>
</reference>
<dbReference type="AlphaFoldDB" id="A0A6I4IUP5"/>